<protein>
    <recommendedName>
        <fullName evidence="2">Ubiquitin 3 binding protein But2 C-terminal domain-containing protein</fullName>
    </recommendedName>
</protein>
<feature type="chain" id="PRO_5042204302" description="Ubiquitin 3 binding protein But2 C-terminal domain-containing protein" evidence="1">
    <location>
        <begin position="17"/>
        <end position="191"/>
    </location>
</feature>
<feature type="domain" description="Ubiquitin 3 binding protein But2 C-terminal" evidence="2">
    <location>
        <begin position="49"/>
        <end position="187"/>
    </location>
</feature>
<dbReference type="Pfam" id="PF09792">
    <property type="entry name" value="But2"/>
    <property type="match status" value="1"/>
</dbReference>
<proteinExistence type="predicted"/>
<dbReference type="Proteomes" id="UP001219355">
    <property type="component" value="Chromosome 3"/>
</dbReference>
<reference evidence="3" key="1">
    <citation type="submission" date="2023-03" db="EMBL/GenBank/DDBJ databases">
        <title>Emydomyces testavorans Genome Sequence.</title>
        <authorList>
            <person name="Hoyer L."/>
        </authorList>
    </citation>
    <scope>NUCLEOTIDE SEQUENCE</scope>
    <source>
        <strain evidence="3">16-2883</strain>
    </source>
</reference>
<evidence type="ECO:0000313" key="4">
    <source>
        <dbReference type="Proteomes" id="UP001219355"/>
    </source>
</evidence>
<evidence type="ECO:0000259" key="2">
    <source>
        <dbReference type="Pfam" id="PF09792"/>
    </source>
</evidence>
<evidence type="ECO:0000313" key="3">
    <source>
        <dbReference type="EMBL" id="WEW59495.1"/>
    </source>
</evidence>
<dbReference type="InterPro" id="IPR018620">
    <property type="entry name" value="Ubiquitin3-bd_protein_But2_C"/>
</dbReference>
<accession>A0AAF0DMH7</accession>
<evidence type="ECO:0000256" key="1">
    <source>
        <dbReference type="SAM" id="SignalP"/>
    </source>
</evidence>
<keyword evidence="4" id="KW-1185">Reference proteome</keyword>
<keyword evidence="1" id="KW-0732">Signal</keyword>
<feature type="signal peptide" evidence="1">
    <location>
        <begin position="1"/>
        <end position="16"/>
    </location>
</feature>
<organism evidence="3 4">
    <name type="scientific">Emydomyces testavorans</name>
    <dbReference type="NCBI Taxonomy" id="2070801"/>
    <lineage>
        <taxon>Eukaryota</taxon>
        <taxon>Fungi</taxon>
        <taxon>Dikarya</taxon>
        <taxon>Ascomycota</taxon>
        <taxon>Pezizomycotina</taxon>
        <taxon>Eurotiomycetes</taxon>
        <taxon>Eurotiomycetidae</taxon>
        <taxon>Onygenales</taxon>
        <taxon>Nannizziopsiaceae</taxon>
        <taxon>Emydomyces</taxon>
    </lineage>
</organism>
<gene>
    <name evidence="3" type="ORF">PRK78_004969</name>
</gene>
<dbReference type="PANTHER" id="PTHR39613">
    <property type="entry name" value="ANCHORED CELL WALL PROTEIN, PUTATIVE (AFU_ORTHOLOGUE AFUA_4G08960)-RELATED"/>
    <property type="match status" value="1"/>
</dbReference>
<dbReference type="PANTHER" id="PTHR39613:SF1">
    <property type="entry name" value="ANCHORED CELL WALL PROTEIN, PUTATIVE (AFU_ORTHOLOGUE AFUA_4G08960)-RELATED"/>
    <property type="match status" value="1"/>
</dbReference>
<dbReference type="EMBL" id="CP120629">
    <property type="protein sequence ID" value="WEW59495.1"/>
    <property type="molecule type" value="Genomic_DNA"/>
</dbReference>
<name>A0AAF0DMH7_9EURO</name>
<dbReference type="AlphaFoldDB" id="A0AAF0DMH7"/>
<sequence length="191" mass="20591">MKFLSIGAILAIGANALYIDSSALKAPEHLRLKRANGSTCDTELTKGFEFPHLIIPINSSAPDAQLGTSFNGQVSSIISSLFNFDIPPGGNLKACSLVFHFPSTAKLPPNYYTFQGDGKVQFGKLEAPVDTSTSFRTAPKVKEDYGVYTLQPGNTYSIANFQCPMGEQIAFQMSNAGSTVLNYFENYGDPA</sequence>